<keyword evidence="2 5" id="KW-0812">Transmembrane</keyword>
<evidence type="ECO:0000256" key="2">
    <source>
        <dbReference type="ARBA" id="ARBA00022692"/>
    </source>
</evidence>
<evidence type="ECO:0000256" key="3">
    <source>
        <dbReference type="ARBA" id="ARBA00022989"/>
    </source>
</evidence>
<sequence>MNAAAAPRSFSASLSAMIGICLVIMLIALDSTVVGTAMPRIIAELQGYELYTWTASAYLLTNAVMIPIMGRLGDLYGRKPFVIGSILLFTLASALCGLSQSMLQLVLARGLQGIGGGMLTGVAFASVSDLFPDRIQRVRWQAMLSATFGISTAIGPSLGGWLTEHAGWRSVFYVNLPVALLALPVIARYLPHIMHHKGSDKSIDWLGALLLAASISCLLLATEHGQMHGFLQLQFIGLALAALAGGALFIWHQQHSRAPIIPARLFANRAVRQLTALGALTGLVMFVLIYYSPLLLQGGFDLSPKTAGLLLTPLLVLITVGSIINGRLISQLRRPERLIAYGQIGLLAGCLLLIQMHADSPQFVGMFAFGVCGLALGFQLPNLTLQIQAVVERRDIGVASALIQTTRMLGSMVGTSLAAVIVNSSYSRHVSSLLAAHDLHDAALDKLLDTPQILVRVQDQAALAELATRLHFAAQPLLDEIRVGLIKGVHHVYLGCAVVVLFAVMLALKLPHYDPHRSDK</sequence>
<feature type="transmembrane region" description="Helical" evidence="5">
    <location>
        <begin position="50"/>
        <end position="69"/>
    </location>
</feature>
<keyword evidence="4 5" id="KW-0472">Membrane</keyword>
<comment type="caution">
    <text evidence="7">The sequence shown here is derived from an EMBL/GenBank/DDBJ whole genome shotgun (WGS) entry which is preliminary data.</text>
</comment>
<comment type="subcellular location">
    <subcellularLocation>
        <location evidence="1">Membrane</location>
        <topology evidence="1">Multi-pass membrane protein</topology>
    </subcellularLocation>
</comment>
<dbReference type="EMBL" id="JBDIVE010000009">
    <property type="protein sequence ID" value="MEN3069809.1"/>
    <property type="molecule type" value="Genomic_DNA"/>
</dbReference>
<feature type="transmembrane region" description="Helical" evidence="5">
    <location>
        <begin position="113"/>
        <end position="131"/>
    </location>
</feature>
<feature type="transmembrane region" description="Helical" evidence="5">
    <location>
        <begin position="143"/>
        <end position="162"/>
    </location>
</feature>
<dbReference type="CDD" id="cd17502">
    <property type="entry name" value="MFS_Azr1_MDR_like"/>
    <property type="match status" value="1"/>
</dbReference>
<evidence type="ECO:0000313" key="7">
    <source>
        <dbReference type="EMBL" id="MEN3069809.1"/>
    </source>
</evidence>
<accession>A0ABU9Z1T9</accession>
<gene>
    <name evidence="7" type="ORF">ABDB84_15110</name>
</gene>
<dbReference type="PANTHER" id="PTHR23501:SF197">
    <property type="entry name" value="COMD"/>
    <property type="match status" value="1"/>
</dbReference>
<feature type="transmembrane region" description="Helical" evidence="5">
    <location>
        <begin position="12"/>
        <end position="38"/>
    </location>
</feature>
<organism evidence="7 8">
    <name type="scientific">Uliginosibacterium sediminicola</name>
    <dbReference type="NCBI Taxonomy" id="2024550"/>
    <lineage>
        <taxon>Bacteria</taxon>
        <taxon>Pseudomonadati</taxon>
        <taxon>Pseudomonadota</taxon>
        <taxon>Betaproteobacteria</taxon>
        <taxon>Rhodocyclales</taxon>
        <taxon>Zoogloeaceae</taxon>
        <taxon>Uliginosibacterium</taxon>
    </lineage>
</organism>
<feature type="transmembrane region" description="Helical" evidence="5">
    <location>
        <begin position="338"/>
        <end position="358"/>
    </location>
</feature>
<dbReference type="SUPFAM" id="SSF103473">
    <property type="entry name" value="MFS general substrate transporter"/>
    <property type="match status" value="1"/>
</dbReference>
<feature type="transmembrane region" description="Helical" evidence="5">
    <location>
        <begin position="168"/>
        <end position="190"/>
    </location>
</feature>
<feature type="transmembrane region" description="Helical" evidence="5">
    <location>
        <begin position="364"/>
        <end position="385"/>
    </location>
</feature>
<dbReference type="Proteomes" id="UP001410394">
    <property type="component" value="Unassembled WGS sequence"/>
</dbReference>
<protein>
    <submittedName>
        <fullName evidence="7">MDR family MFS transporter</fullName>
    </submittedName>
</protein>
<proteinExistence type="predicted"/>
<evidence type="ECO:0000313" key="8">
    <source>
        <dbReference type="Proteomes" id="UP001410394"/>
    </source>
</evidence>
<keyword evidence="3 5" id="KW-1133">Transmembrane helix</keyword>
<dbReference type="PROSITE" id="PS50850">
    <property type="entry name" value="MFS"/>
    <property type="match status" value="1"/>
</dbReference>
<dbReference type="Pfam" id="PF07690">
    <property type="entry name" value="MFS_1"/>
    <property type="match status" value="1"/>
</dbReference>
<feature type="transmembrane region" description="Helical" evidence="5">
    <location>
        <begin position="233"/>
        <end position="253"/>
    </location>
</feature>
<dbReference type="Gene3D" id="1.20.1720.10">
    <property type="entry name" value="Multidrug resistance protein D"/>
    <property type="match status" value="1"/>
</dbReference>
<dbReference type="InterPro" id="IPR020846">
    <property type="entry name" value="MFS_dom"/>
</dbReference>
<evidence type="ECO:0000256" key="5">
    <source>
        <dbReference type="SAM" id="Phobius"/>
    </source>
</evidence>
<feature type="transmembrane region" description="Helical" evidence="5">
    <location>
        <begin position="306"/>
        <end position="326"/>
    </location>
</feature>
<dbReference type="InterPro" id="IPR011701">
    <property type="entry name" value="MFS"/>
</dbReference>
<keyword evidence="8" id="KW-1185">Reference proteome</keyword>
<feature type="transmembrane region" description="Helical" evidence="5">
    <location>
        <begin position="492"/>
        <end position="510"/>
    </location>
</feature>
<feature type="transmembrane region" description="Helical" evidence="5">
    <location>
        <begin position="274"/>
        <end position="294"/>
    </location>
</feature>
<dbReference type="PANTHER" id="PTHR23501">
    <property type="entry name" value="MAJOR FACILITATOR SUPERFAMILY"/>
    <property type="match status" value="1"/>
</dbReference>
<name>A0ABU9Z1T9_9RHOO</name>
<reference evidence="7 8" key="1">
    <citation type="journal article" date="2018" name="Int. J. Syst. Evol. Microbiol.">
        <title>Uliginosibacterium sediminicola sp. nov., isolated from freshwater sediment.</title>
        <authorList>
            <person name="Hwang W.M."/>
            <person name="Kim S.M."/>
            <person name="Kang K."/>
            <person name="Ahn T.Y."/>
        </authorList>
    </citation>
    <scope>NUCLEOTIDE SEQUENCE [LARGE SCALE GENOMIC DNA]</scope>
    <source>
        <strain evidence="7 8">M1-21</strain>
    </source>
</reference>
<dbReference type="Gene3D" id="1.20.1250.20">
    <property type="entry name" value="MFS general substrate transporter like domains"/>
    <property type="match status" value="1"/>
</dbReference>
<evidence type="ECO:0000256" key="1">
    <source>
        <dbReference type="ARBA" id="ARBA00004141"/>
    </source>
</evidence>
<dbReference type="InterPro" id="IPR036259">
    <property type="entry name" value="MFS_trans_sf"/>
</dbReference>
<feature type="domain" description="Major facilitator superfamily (MFS) profile" evidence="6">
    <location>
        <begin position="16"/>
        <end position="454"/>
    </location>
</feature>
<feature type="transmembrane region" description="Helical" evidence="5">
    <location>
        <begin position="81"/>
        <end position="107"/>
    </location>
</feature>
<dbReference type="RefSeq" id="WP_345920583.1">
    <property type="nucleotide sequence ID" value="NZ_JBDIVE010000009.1"/>
</dbReference>
<evidence type="ECO:0000256" key="4">
    <source>
        <dbReference type="ARBA" id="ARBA00023136"/>
    </source>
</evidence>
<evidence type="ECO:0000259" key="6">
    <source>
        <dbReference type="PROSITE" id="PS50850"/>
    </source>
</evidence>